<dbReference type="SUPFAM" id="SSF63748">
    <property type="entry name" value="Tudor/PWWP/MBT"/>
    <property type="match status" value="1"/>
</dbReference>
<feature type="compositionally biased region" description="Basic and acidic residues" evidence="1">
    <location>
        <begin position="429"/>
        <end position="460"/>
    </location>
</feature>
<evidence type="ECO:0000313" key="4">
    <source>
        <dbReference type="Proteomes" id="UP001623330"/>
    </source>
</evidence>
<feature type="domain" description="PWWP" evidence="2">
    <location>
        <begin position="7"/>
        <end position="112"/>
    </location>
</feature>
<dbReference type="Pfam" id="PF00855">
    <property type="entry name" value="PWWP"/>
    <property type="match status" value="1"/>
</dbReference>
<dbReference type="InterPro" id="IPR000313">
    <property type="entry name" value="PWWP_dom"/>
</dbReference>
<comment type="caution">
    <text evidence="3">The sequence shown here is derived from an EMBL/GenBank/DDBJ whole genome shotgun (WGS) entry which is preliminary data.</text>
</comment>
<feature type="region of interest" description="Disordered" evidence="1">
    <location>
        <begin position="429"/>
        <end position="466"/>
    </location>
</feature>
<keyword evidence="4" id="KW-1185">Reference proteome</keyword>
<dbReference type="SMART" id="SM00293">
    <property type="entry name" value="PWWP"/>
    <property type="match status" value="1"/>
</dbReference>
<dbReference type="PROSITE" id="PS50812">
    <property type="entry name" value="PWWP"/>
    <property type="match status" value="1"/>
</dbReference>
<accession>A0ABR4NVM2</accession>
<organism evidence="3 4">
    <name type="scientific">Nakaseomyces bracarensis</name>
    <dbReference type="NCBI Taxonomy" id="273131"/>
    <lineage>
        <taxon>Eukaryota</taxon>
        <taxon>Fungi</taxon>
        <taxon>Dikarya</taxon>
        <taxon>Ascomycota</taxon>
        <taxon>Saccharomycotina</taxon>
        <taxon>Saccharomycetes</taxon>
        <taxon>Saccharomycetales</taxon>
        <taxon>Saccharomycetaceae</taxon>
        <taxon>Nakaseomyces</taxon>
    </lineage>
</organism>
<evidence type="ECO:0000259" key="2">
    <source>
        <dbReference type="PROSITE" id="PS50812"/>
    </source>
</evidence>
<dbReference type="InterPro" id="IPR035503">
    <property type="entry name" value="IOC4-like_PWWP"/>
</dbReference>
<reference evidence="3 4" key="1">
    <citation type="submission" date="2024-05" db="EMBL/GenBank/DDBJ databases">
        <title>Long read based assembly of the Candida bracarensis genome reveals expanded adhesin content.</title>
        <authorList>
            <person name="Marcet-Houben M."/>
            <person name="Ksiezopolska E."/>
            <person name="Gabaldon T."/>
        </authorList>
    </citation>
    <scope>NUCLEOTIDE SEQUENCE [LARGE SCALE GENOMIC DNA]</scope>
    <source>
        <strain evidence="3 4">CBM6</strain>
    </source>
</reference>
<sequence>MTEIYQPTDIVLAKVKGFPPWPAMIIPRELIPENVWKTRSRISKDIEGTDDDVNESNDEFEDNFDPADYIIYSKVLKFKKNKEQKALYCVKFFFDDSYIWVKPNDMHLLGKDECVAFLNSPGRKNKKLIPAYEMASKGSAATDVWDFVEYGSQGKPDEDEYVEDEFDGPKRSRRSARLLPTRSSSRQRQKKDVVEDEDTKPARRTRTRSKVSSTKEIDDNQVEAIEEPIQPRVKRARKETNQAKKKAPPKAIVAKKTKKPEVELYKYEDDEDWQIVGLGPQDLSIGKGLSSVIKRLSKKNFEKHSEMRLDLEDKLGAINKLLEVVLSKLAEKTPKNEKTIKTDLEVIIDEFDIALNTKGSKSEYLTVFNSNNQLIMNFRILFNLAKDFLVEWNLFEDFQSIFQSVYGCRFITDQVNWKTLEQITTEERELAELEGKEQAEIEERERKELERTDTEEKKNVDINQDI</sequence>
<dbReference type="Gene3D" id="2.30.30.140">
    <property type="match status" value="1"/>
</dbReference>
<dbReference type="Proteomes" id="UP001623330">
    <property type="component" value="Unassembled WGS sequence"/>
</dbReference>
<dbReference type="CDD" id="cd05840">
    <property type="entry name" value="PWWP_ScIOC4-like"/>
    <property type="match status" value="1"/>
</dbReference>
<feature type="compositionally biased region" description="Acidic residues" evidence="1">
    <location>
        <begin position="157"/>
        <end position="166"/>
    </location>
</feature>
<evidence type="ECO:0000256" key="1">
    <source>
        <dbReference type="SAM" id="MobiDB-lite"/>
    </source>
</evidence>
<name>A0ABR4NVM2_9SACH</name>
<proteinExistence type="predicted"/>
<feature type="region of interest" description="Disordered" evidence="1">
    <location>
        <begin position="156"/>
        <end position="216"/>
    </location>
</feature>
<dbReference type="EMBL" id="JBEVYD010000005">
    <property type="protein sequence ID" value="KAL3232780.1"/>
    <property type="molecule type" value="Genomic_DNA"/>
</dbReference>
<protein>
    <submittedName>
        <fullName evidence="3">ISWI one complex protein 4</fullName>
    </submittedName>
</protein>
<gene>
    <name evidence="3" type="ORF">RNJ44_04696</name>
</gene>
<evidence type="ECO:0000313" key="3">
    <source>
        <dbReference type="EMBL" id="KAL3232780.1"/>
    </source>
</evidence>